<dbReference type="InterPro" id="IPR052526">
    <property type="entry name" value="HTH-type_Bedaq_tolerance"/>
</dbReference>
<dbReference type="PANTHER" id="PTHR39515">
    <property type="entry name" value="CONSERVED PROTEIN"/>
    <property type="match status" value="1"/>
</dbReference>
<dbReference type="Pfam" id="PF13463">
    <property type="entry name" value="HTH_27"/>
    <property type="match status" value="1"/>
</dbReference>
<dbReference type="SMART" id="SM00347">
    <property type="entry name" value="HTH_MARR"/>
    <property type="match status" value="1"/>
</dbReference>
<accession>A0ABP6QEA4</accession>
<dbReference type="EMBL" id="BAAAUV010000010">
    <property type="protein sequence ID" value="GAA3219841.1"/>
    <property type="molecule type" value="Genomic_DNA"/>
</dbReference>
<name>A0ABP6QEA4_9ACTN</name>
<dbReference type="InterPro" id="IPR000835">
    <property type="entry name" value="HTH_MarR-typ"/>
</dbReference>
<dbReference type="InterPro" id="IPR036390">
    <property type="entry name" value="WH_DNA-bd_sf"/>
</dbReference>
<gene>
    <name evidence="2" type="ORF">GCM10010468_44130</name>
</gene>
<dbReference type="RefSeq" id="WP_344831357.1">
    <property type="nucleotide sequence ID" value="NZ_BAAAUV010000010.1"/>
</dbReference>
<sequence>MDGFDLFQLGRKLMKLGEQAMPEGGFRQLSAPARAVLFDIAENPGSSISDVTARVKFQQSQVSACVARLREAGIVEAVPDPLDRRRTLVRLTDEAMRHATTRPAAEIDTAVAKAIDSTDPADIDRVKQALAALEDLLRPSS</sequence>
<reference evidence="3" key="1">
    <citation type="journal article" date="2019" name="Int. J. Syst. Evol. Microbiol.">
        <title>The Global Catalogue of Microorganisms (GCM) 10K type strain sequencing project: providing services to taxonomists for standard genome sequencing and annotation.</title>
        <authorList>
            <consortium name="The Broad Institute Genomics Platform"/>
            <consortium name="The Broad Institute Genome Sequencing Center for Infectious Disease"/>
            <person name="Wu L."/>
            <person name="Ma J."/>
        </authorList>
    </citation>
    <scope>NUCLEOTIDE SEQUENCE [LARGE SCALE GENOMIC DNA]</scope>
    <source>
        <strain evidence="3">JCM 9377</strain>
    </source>
</reference>
<dbReference type="PANTHER" id="PTHR39515:SF2">
    <property type="entry name" value="HTH-TYPE TRANSCRIPTIONAL REGULATOR RV0880"/>
    <property type="match status" value="1"/>
</dbReference>
<protein>
    <recommendedName>
        <fullName evidence="1">HTH marR-type domain-containing protein</fullName>
    </recommendedName>
</protein>
<evidence type="ECO:0000313" key="2">
    <source>
        <dbReference type="EMBL" id="GAA3219841.1"/>
    </source>
</evidence>
<dbReference type="InterPro" id="IPR036388">
    <property type="entry name" value="WH-like_DNA-bd_sf"/>
</dbReference>
<organism evidence="2 3">
    <name type="scientific">Actinocorallia longicatena</name>
    <dbReference type="NCBI Taxonomy" id="111803"/>
    <lineage>
        <taxon>Bacteria</taxon>
        <taxon>Bacillati</taxon>
        <taxon>Actinomycetota</taxon>
        <taxon>Actinomycetes</taxon>
        <taxon>Streptosporangiales</taxon>
        <taxon>Thermomonosporaceae</taxon>
        <taxon>Actinocorallia</taxon>
    </lineage>
</organism>
<proteinExistence type="predicted"/>
<evidence type="ECO:0000313" key="3">
    <source>
        <dbReference type="Proteomes" id="UP001501237"/>
    </source>
</evidence>
<comment type="caution">
    <text evidence="2">The sequence shown here is derived from an EMBL/GenBank/DDBJ whole genome shotgun (WGS) entry which is preliminary data.</text>
</comment>
<keyword evidence="3" id="KW-1185">Reference proteome</keyword>
<dbReference type="Gene3D" id="1.10.10.10">
    <property type="entry name" value="Winged helix-like DNA-binding domain superfamily/Winged helix DNA-binding domain"/>
    <property type="match status" value="1"/>
</dbReference>
<evidence type="ECO:0000259" key="1">
    <source>
        <dbReference type="SMART" id="SM00347"/>
    </source>
</evidence>
<dbReference type="SUPFAM" id="SSF46785">
    <property type="entry name" value="Winged helix' DNA-binding domain"/>
    <property type="match status" value="1"/>
</dbReference>
<feature type="domain" description="HTH marR-type" evidence="1">
    <location>
        <begin position="22"/>
        <end position="123"/>
    </location>
</feature>
<dbReference type="Proteomes" id="UP001501237">
    <property type="component" value="Unassembled WGS sequence"/>
</dbReference>